<sequence>MNLINPQAVIDQMDGVVEIKSYLNKIKIIKNLYLKGANTASEICSEVGISLPTVNSLLNDLMNSGEIIKQGRAESQGGRKPDLYRLAEDAFYVLSVDLSKFTINLGLYSCHNSLAFPKESHKIVLNNEKETFDQICDLMEQYLEKSGIPSDKIIAIGISMPGLVDAVGGVNYTYLRFGRKTLLENFESRFDKKIFLENDARSMTLAEFKFGSEHEHKNVLGLFVGWGIGLGIIIEGKIYRGASGFAGEFSHSPIFENRNVTCSCGKKGCLEAVASGTAIVRMAEEAIKLDTDSILARMVRDHQGELEPALVVEAALAGDQRAITILSEAGLDLGRGISILIQLLNPDLIIIGGSVAEANQYLITPIQQALNIYSMAKSREKSKLALYQLGEDVGLMGGVAVVNEQLFEDVLNRLG</sequence>
<protein>
    <submittedName>
        <fullName evidence="2">ROK family transcriptional regulator</fullName>
    </submittedName>
</protein>
<dbReference type="Gene3D" id="1.10.10.10">
    <property type="entry name" value="Winged helix-like DNA-binding domain superfamily/Winged helix DNA-binding domain"/>
    <property type="match status" value="1"/>
</dbReference>
<dbReference type="InterPro" id="IPR043129">
    <property type="entry name" value="ATPase_NBD"/>
</dbReference>
<dbReference type="Gene3D" id="3.30.420.40">
    <property type="match status" value="2"/>
</dbReference>
<accession>A0ABT2G595</accession>
<dbReference type="SUPFAM" id="SSF46785">
    <property type="entry name" value="Winged helix' DNA-binding domain"/>
    <property type="match status" value="1"/>
</dbReference>
<dbReference type="PANTHER" id="PTHR18964:SF149">
    <property type="entry name" value="BIFUNCTIONAL UDP-N-ACETYLGLUCOSAMINE 2-EPIMERASE_N-ACETYLMANNOSAMINE KINASE"/>
    <property type="match status" value="1"/>
</dbReference>
<dbReference type="Proteomes" id="UP001206788">
    <property type="component" value="Unassembled WGS sequence"/>
</dbReference>
<dbReference type="InterPro" id="IPR000600">
    <property type="entry name" value="ROK"/>
</dbReference>
<dbReference type="SUPFAM" id="SSF53067">
    <property type="entry name" value="Actin-like ATPase domain"/>
    <property type="match status" value="1"/>
</dbReference>
<proteinExistence type="inferred from homology"/>
<reference evidence="2 3" key="1">
    <citation type="submission" date="2022-08" db="EMBL/GenBank/DDBJ databases">
        <title>Algoriphagus sp. CAU 1643 isolated from mud.</title>
        <authorList>
            <person name="Kim W."/>
        </authorList>
    </citation>
    <scope>NUCLEOTIDE SEQUENCE [LARGE SCALE GENOMIC DNA]</scope>
    <source>
        <strain evidence="2 3">CAU 1643</strain>
    </source>
</reference>
<dbReference type="EMBL" id="JANWGH010000001">
    <property type="protein sequence ID" value="MCS5489953.1"/>
    <property type="molecule type" value="Genomic_DNA"/>
</dbReference>
<dbReference type="InterPro" id="IPR036388">
    <property type="entry name" value="WH-like_DNA-bd_sf"/>
</dbReference>
<name>A0ABT2G595_9BACT</name>
<evidence type="ECO:0000256" key="1">
    <source>
        <dbReference type="ARBA" id="ARBA00006479"/>
    </source>
</evidence>
<comment type="caution">
    <text evidence="2">The sequence shown here is derived from an EMBL/GenBank/DDBJ whole genome shotgun (WGS) entry which is preliminary data.</text>
</comment>
<organism evidence="2 3">
    <name type="scientific">Algoriphagus limi</name>
    <dbReference type="NCBI Taxonomy" id="2975273"/>
    <lineage>
        <taxon>Bacteria</taxon>
        <taxon>Pseudomonadati</taxon>
        <taxon>Bacteroidota</taxon>
        <taxon>Cytophagia</taxon>
        <taxon>Cytophagales</taxon>
        <taxon>Cyclobacteriaceae</taxon>
        <taxon>Algoriphagus</taxon>
    </lineage>
</organism>
<keyword evidence="3" id="KW-1185">Reference proteome</keyword>
<dbReference type="Pfam" id="PF00480">
    <property type="entry name" value="ROK"/>
    <property type="match status" value="1"/>
</dbReference>
<dbReference type="Pfam" id="PF13412">
    <property type="entry name" value="HTH_24"/>
    <property type="match status" value="1"/>
</dbReference>
<gene>
    <name evidence="2" type="ORF">NY014_05905</name>
</gene>
<dbReference type="PANTHER" id="PTHR18964">
    <property type="entry name" value="ROK (REPRESSOR, ORF, KINASE) FAMILY"/>
    <property type="match status" value="1"/>
</dbReference>
<dbReference type="RefSeq" id="WP_259413630.1">
    <property type="nucleotide sequence ID" value="NZ_JANWGH010000001.1"/>
</dbReference>
<evidence type="ECO:0000313" key="2">
    <source>
        <dbReference type="EMBL" id="MCS5489953.1"/>
    </source>
</evidence>
<dbReference type="InterPro" id="IPR036390">
    <property type="entry name" value="WH_DNA-bd_sf"/>
</dbReference>
<evidence type="ECO:0000313" key="3">
    <source>
        <dbReference type="Proteomes" id="UP001206788"/>
    </source>
</evidence>
<comment type="similarity">
    <text evidence="1">Belongs to the ROK (NagC/XylR) family.</text>
</comment>